<proteinExistence type="predicted"/>
<accession>A0ACA9M9J5</accession>
<name>A0ACA9M9J5_9GLOM</name>
<organism evidence="1 2">
    <name type="scientific">Racocetra persica</name>
    <dbReference type="NCBI Taxonomy" id="160502"/>
    <lineage>
        <taxon>Eukaryota</taxon>
        <taxon>Fungi</taxon>
        <taxon>Fungi incertae sedis</taxon>
        <taxon>Mucoromycota</taxon>
        <taxon>Glomeromycotina</taxon>
        <taxon>Glomeromycetes</taxon>
        <taxon>Diversisporales</taxon>
        <taxon>Gigasporaceae</taxon>
        <taxon>Racocetra</taxon>
    </lineage>
</organism>
<reference evidence="1" key="1">
    <citation type="submission" date="2021-06" db="EMBL/GenBank/DDBJ databases">
        <authorList>
            <person name="Kallberg Y."/>
            <person name="Tangrot J."/>
            <person name="Rosling A."/>
        </authorList>
    </citation>
    <scope>NUCLEOTIDE SEQUENCE</scope>
    <source>
        <strain evidence="1">MA461A</strain>
    </source>
</reference>
<evidence type="ECO:0000313" key="1">
    <source>
        <dbReference type="EMBL" id="CAG8578454.1"/>
    </source>
</evidence>
<keyword evidence="2" id="KW-1185">Reference proteome</keyword>
<dbReference type="Proteomes" id="UP000789920">
    <property type="component" value="Unassembled WGS sequence"/>
</dbReference>
<gene>
    <name evidence="1" type="ORF">RPERSI_LOCUS5040</name>
</gene>
<evidence type="ECO:0000313" key="2">
    <source>
        <dbReference type="Proteomes" id="UP000789920"/>
    </source>
</evidence>
<feature type="non-terminal residue" evidence="1">
    <location>
        <position position="1"/>
    </location>
</feature>
<sequence>GKAEKPNHVMVDEDNIILLTWKCIAKWVLTVSPNGDIVTLYNEMESVLPIFSI</sequence>
<dbReference type="EMBL" id="CAJVQC010007372">
    <property type="protein sequence ID" value="CAG8578454.1"/>
    <property type="molecule type" value="Genomic_DNA"/>
</dbReference>
<protein>
    <submittedName>
        <fullName evidence="1">26714_t:CDS:1</fullName>
    </submittedName>
</protein>
<comment type="caution">
    <text evidence="1">The sequence shown here is derived from an EMBL/GenBank/DDBJ whole genome shotgun (WGS) entry which is preliminary data.</text>
</comment>